<evidence type="ECO:0000313" key="2">
    <source>
        <dbReference type="EMBL" id="RBL93833.1"/>
    </source>
</evidence>
<gene>
    <name evidence="2" type="ORF">DF182_15170</name>
</gene>
<comment type="caution">
    <text evidence="2">The sequence shown here is derived from an EMBL/GenBank/DDBJ whole genome shotgun (WGS) entry which is preliminary data.</text>
</comment>
<dbReference type="SUPFAM" id="SSF69304">
    <property type="entry name" value="Tricorn protease N-terminal domain"/>
    <property type="match status" value="1"/>
</dbReference>
<sequence length="444" mass="48065">MRRFTLRLQQLFLLAAAVMLTFSACTKENVAAIVVPVISSPGLKDGKDTIAVGDTRVLRPQLTDASNPTFLWLVNGAPSGSDSTFTFTPTTSGDYTISLKISSGNSFTSFFYRIKVTDKYDNGFFIVNEGWFGHGPGDVNFYRYGDDTVYQNIFQRENPGKTLGTTTEFGAIYNNRIYLLSKQGPMVIADAHNMKEIGRIAQLPADGRAFCGINPNLGLISTVNGIYQLNLQTLTVGAKIAGIDGQVGTMLKEGNYVFVMSQNNGIVVLNASDFSIVSTLVKADIGLARTPDGTIWAGAGQQLFAINPATLTVTNINVPFTLNGAWGAWNATMISASSIENAVFIAKINAWGAGGREIYKYQTGNPSSLQTPFVTLPANRELIGAGFRYNPNNNTLVATAVEPGYGDHYKQNTLFIYDATSAATIKSIPYEGFFFPAIPVFNKQ</sequence>
<dbReference type="InterPro" id="IPR015943">
    <property type="entry name" value="WD40/YVTN_repeat-like_dom_sf"/>
</dbReference>
<keyword evidence="1" id="KW-0732">Signal</keyword>
<dbReference type="OrthoDB" id="1041092at2"/>
<proteinExistence type="predicted"/>
<dbReference type="Pfam" id="PF16819">
    <property type="entry name" value="DUF5074"/>
    <property type="match status" value="1"/>
</dbReference>
<evidence type="ECO:0000313" key="3">
    <source>
        <dbReference type="Proteomes" id="UP000253410"/>
    </source>
</evidence>
<keyword evidence="3" id="KW-1185">Reference proteome</keyword>
<accession>A0A365Y5H8</accession>
<dbReference type="Proteomes" id="UP000253410">
    <property type="component" value="Unassembled WGS sequence"/>
</dbReference>
<feature type="signal peptide" evidence="1">
    <location>
        <begin position="1"/>
        <end position="26"/>
    </location>
</feature>
<dbReference type="RefSeq" id="WP_113616419.1">
    <property type="nucleotide sequence ID" value="NZ_QFFJ01000001.1"/>
</dbReference>
<dbReference type="EMBL" id="QFFJ01000001">
    <property type="protein sequence ID" value="RBL93833.1"/>
    <property type="molecule type" value="Genomic_DNA"/>
</dbReference>
<reference evidence="2 3" key="1">
    <citation type="submission" date="2018-05" db="EMBL/GenBank/DDBJ databases">
        <title>Chitinophaga sp. K3CV102501T nov., isolated from isolated from a monsoon evergreen broad-leaved forest soil.</title>
        <authorList>
            <person name="Lv Y."/>
        </authorList>
    </citation>
    <scope>NUCLEOTIDE SEQUENCE [LARGE SCALE GENOMIC DNA]</scope>
    <source>
        <strain evidence="2 3">GDMCC 1.1325</strain>
    </source>
</reference>
<name>A0A365Y5H8_9BACT</name>
<evidence type="ECO:0000256" key="1">
    <source>
        <dbReference type="SAM" id="SignalP"/>
    </source>
</evidence>
<protein>
    <submittedName>
        <fullName evidence="2">Uncharacterized protein</fullName>
    </submittedName>
</protein>
<dbReference type="AlphaFoldDB" id="A0A365Y5H8"/>
<organism evidence="2 3">
    <name type="scientific">Chitinophaga flava</name>
    <dbReference type="NCBI Taxonomy" id="2259036"/>
    <lineage>
        <taxon>Bacteria</taxon>
        <taxon>Pseudomonadati</taxon>
        <taxon>Bacteroidota</taxon>
        <taxon>Chitinophagia</taxon>
        <taxon>Chitinophagales</taxon>
        <taxon>Chitinophagaceae</taxon>
        <taxon>Chitinophaga</taxon>
    </lineage>
</organism>
<feature type="chain" id="PRO_5016810399" evidence="1">
    <location>
        <begin position="27"/>
        <end position="444"/>
    </location>
</feature>
<dbReference type="PROSITE" id="PS51257">
    <property type="entry name" value="PROKAR_LIPOPROTEIN"/>
    <property type="match status" value="1"/>
</dbReference>
<dbReference type="Gene3D" id="2.130.10.10">
    <property type="entry name" value="YVTN repeat-like/Quinoprotein amine dehydrogenase"/>
    <property type="match status" value="1"/>
</dbReference>
<dbReference type="InterPro" id="IPR031815">
    <property type="entry name" value="DUF5074"/>
</dbReference>